<dbReference type="GO" id="GO:0003779">
    <property type="term" value="F:actin binding"/>
    <property type="evidence" value="ECO:0007669"/>
    <property type="project" value="UniProtKB-KW"/>
</dbReference>
<feature type="domain" description="FH2" evidence="5">
    <location>
        <begin position="121"/>
        <end position="511"/>
    </location>
</feature>
<dbReference type="InterPro" id="IPR015425">
    <property type="entry name" value="FH2_Formin"/>
</dbReference>
<evidence type="ECO:0000256" key="1">
    <source>
        <dbReference type="ARBA" id="ARBA00008214"/>
    </source>
</evidence>
<feature type="compositionally biased region" description="Polar residues" evidence="4">
    <location>
        <begin position="541"/>
        <end position="560"/>
    </location>
</feature>
<feature type="compositionally biased region" description="Basic and acidic residues" evidence="4">
    <location>
        <begin position="31"/>
        <end position="40"/>
    </location>
</feature>
<feature type="compositionally biased region" description="Basic and acidic residues" evidence="4">
    <location>
        <begin position="504"/>
        <end position="523"/>
    </location>
</feature>
<dbReference type="PANTHER" id="PTHR45725">
    <property type="entry name" value="FORMIN HOMOLOGY 2 FAMILY MEMBER"/>
    <property type="match status" value="1"/>
</dbReference>
<keyword evidence="2" id="KW-0175">Coiled coil</keyword>
<dbReference type="InterPro" id="IPR042201">
    <property type="entry name" value="FH2_Formin_sf"/>
</dbReference>
<accession>A0A6B2L0L1</accession>
<dbReference type="SMART" id="SM00498">
    <property type="entry name" value="FH2"/>
    <property type="match status" value="1"/>
</dbReference>
<evidence type="ECO:0000256" key="3">
    <source>
        <dbReference type="ARBA" id="ARBA00023203"/>
    </source>
</evidence>
<dbReference type="SUPFAM" id="SSF101447">
    <property type="entry name" value="Formin homology 2 domain (FH2 domain)"/>
    <property type="match status" value="1"/>
</dbReference>
<comment type="similarity">
    <text evidence="1">Belongs to the formin homology family. Diaphanous subfamily.</text>
</comment>
<evidence type="ECO:0000256" key="2">
    <source>
        <dbReference type="ARBA" id="ARBA00023054"/>
    </source>
</evidence>
<proteinExistence type="inferred from homology"/>
<dbReference type="Pfam" id="PF02181">
    <property type="entry name" value="FH2"/>
    <property type="match status" value="1"/>
</dbReference>
<dbReference type="PANTHER" id="PTHR45725:SF1">
    <property type="entry name" value="DISHEVELLED ASSOCIATED ACTIVATOR OF MORPHOGENESIS, ISOFORM D"/>
    <property type="match status" value="1"/>
</dbReference>
<feature type="compositionally biased region" description="Pro residues" evidence="4">
    <location>
        <begin position="62"/>
        <end position="112"/>
    </location>
</feature>
<feature type="region of interest" description="Disordered" evidence="4">
    <location>
        <begin position="504"/>
        <end position="566"/>
    </location>
</feature>
<organism evidence="6">
    <name type="scientific">Arcella intermedia</name>
    <dbReference type="NCBI Taxonomy" id="1963864"/>
    <lineage>
        <taxon>Eukaryota</taxon>
        <taxon>Amoebozoa</taxon>
        <taxon>Tubulinea</taxon>
        <taxon>Elardia</taxon>
        <taxon>Arcellinida</taxon>
        <taxon>Sphaerothecina</taxon>
        <taxon>Arcellidae</taxon>
        <taxon>Arcella</taxon>
    </lineage>
</organism>
<protein>
    <recommendedName>
        <fullName evidence="5">FH2 domain-containing protein</fullName>
    </recommendedName>
</protein>
<sequence length="566" mass="63974">MKEMENSEFVTKGLKTKTEDMDVSMSAAVEDMLKETESKPEASSTTQEEPTPPPDTPEPEPTKPPEPPTVETPAPPAPPAAPAAPEPPPAPVMAPLPPAPPSGPAPPPPPGPGKKLNLPQKKYSVVPNTKIKPFYWSKLTANQINGTIWSTMKDDILLDSEALELEFAHIPKATAKIIQTEEVKTLILLDKRRWQNISIVLNRFQYLSSLEEIGEAIKNTDDRINGEDLQQLASYCPLPEELELLKPYKEMGRNVPKNLGLPEQFFLVLMDIPDIQIRLNCWLYKLNFTSRFVEIKQSVENLLKACVALKKSNKFKRVLEVVLAFGNFFNHNTNRGGNWGYRLKDLYRLMDMKSISDPDKTMLHFVVEYIESAYPMDMDWYIELECLEKASSLQQLSFIREELTLLSNGIKMIEDFCAKPAASVGNFTELMSKFTPTSKKLLSKIEELLEKGEKLFKDMIIYFGESPTSTLDEFFGGIYRFGIIFEKARLALISKREQEQRQKQILEQKQERQKQKPKGRLEQAIDDLTAGNYTAIERNSRTGPRTSDYENPSSSGQKQQIAAALA</sequence>
<evidence type="ECO:0000259" key="5">
    <source>
        <dbReference type="PROSITE" id="PS51444"/>
    </source>
</evidence>
<dbReference type="Gene3D" id="1.20.58.2220">
    <property type="entry name" value="Formin, FH2 domain"/>
    <property type="match status" value="1"/>
</dbReference>
<dbReference type="InterPro" id="IPR051425">
    <property type="entry name" value="Formin_Homology"/>
</dbReference>
<dbReference type="PROSITE" id="PS51444">
    <property type="entry name" value="FH2"/>
    <property type="match status" value="1"/>
</dbReference>
<keyword evidence="3" id="KW-0009">Actin-binding</keyword>
<reference evidence="6" key="1">
    <citation type="journal article" date="2020" name="J. Eukaryot. Microbiol.">
        <title>De novo Sequencing, Assembly and Annotation of the Transcriptome for the Free-Living Testate Amoeba Arcella intermedia.</title>
        <authorList>
            <person name="Ribeiro G.M."/>
            <person name="Porfirio-Sousa A.L."/>
            <person name="Maurer-Alcala X.X."/>
            <person name="Katz L.A."/>
            <person name="Lahr D.J.G."/>
        </authorList>
    </citation>
    <scope>NUCLEOTIDE SEQUENCE</scope>
</reference>
<dbReference type="EMBL" id="GIBP01001571">
    <property type="protein sequence ID" value="NDV30540.1"/>
    <property type="molecule type" value="Transcribed_RNA"/>
</dbReference>
<name>A0A6B2L0L1_9EUKA</name>
<dbReference type="AlphaFoldDB" id="A0A6B2L0L1"/>
<evidence type="ECO:0000313" key="6">
    <source>
        <dbReference type="EMBL" id="NDV30540.1"/>
    </source>
</evidence>
<evidence type="ECO:0000256" key="4">
    <source>
        <dbReference type="SAM" id="MobiDB-lite"/>
    </source>
</evidence>
<feature type="region of interest" description="Disordered" evidence="4">
    <location>
        <begin position="1"/>
        <end position="119"/>
    </location>
</feature>